<feature type="non-terminal residue" evidence="1">
    <location>
        <position position="1"/>
    </location>
</feature>
<dbReference type="CDD" id="cd00303">
    <property type="entry name" value="retropepsin_like"/>
    <property type="match status" value="1"/>
</dbReference>
<dbReference type="SUPFAM" id="SSF50630">
    <property type="entry name" value="Acid proteases"/>
    <property type="match status" value="1"/>
</dbReference>
<sequence length="221" mass="24417">NCKEKGHFANKCKKPKVEFTKCKRLGHLEKDCRRKSFQTHVIEQEVDKTYNDAYFFNCTVNGKETKAYVDSGCGAVLICQTDCYELGLKSKPSTTTITGYGGNKIQAIGETEMTIKIDEAEGIVNAVVVPDYVQQIPLMIGQSFLNQPQVLMVVTGKKIRLLSKDGDIAMSLSIQPRKIPLWAKESTVIPPRTVALVNVSSRGVTDDSLYVQGGMRPIPGK</sequence>
<dbReference type="InterPro" id="IPR021109">
    <property type="entry name" value="Peptidase_aspartic_dom_sf"/>
</dbReference>
<dbReference type="InterPro" id="IPR036875">
    <property type="entry name" value="Znf_CCHC_sf"/>
</dbReference>
<accession>A0A6P7H570</accession>
<dbReference type="Pfam" id="PF13975">
    <property type="entry name" value="gag-asp_proteas"/>
    <property type="match status" value="1"/>
</dbReference>
<organism evidence="1">
    <name type="scientific">Diabrotica virgifera virgifera</name>
    <name type="common">western corn rootworm</name>
    <dbReference type="NCBI Taxonomy" id="50390"/>
    <lineage>
        <taxon>Eukaryota</taxon>
        <taxon>Metazoa</taxon>
        <taxon>Ecdysozoa</taxon>
        <taxon>Arthropoda</taxon>
        <taxon>Hexapoda</taxon>
        <taxon>Insecta</taxon>
        <taxon>Pterygota</taxon>
        <taxon>Neoptera</taxon>
        <taxon>Endopterygota</taxon>
        <taxon>Coleoptera</taxon>
        <taxon>Polyphaga</taxon>
        <taxon>Cucujiformia</taxon>
        <taxon>Chrysomeloidea</taxon>
        <taxon>Chrysomelidae</taxon>
        <taxon>Galerucinae</taxon>
        <taxon>Diabroticina</taxon>
        <taxon>Diabroticites</taxon>
        <taxon>Diabrotica</taxon>
    </lineage>
</organism>
<evidence type="ECO:0000313" key="1">
    <source>
        <dbReference type="RefSeq" id="XP_028153682.1"/>
    </source>
</evidence>
<proteinExistence type="predicted"/>
<protein>
    <submittedName>
        <fullName evidence="1">Uncharacterized protein LOC114347142</fullName>
    </submittedName>
</protein>
<dbReference type="SUPFAM" id="SSF57756">
    <property type="entry name" value="Retrovirus zinc finger-like domains"/>
    <property type="match status" value="1"/>
</dbReference>
<dbReference type="GO" id="GO:0003676">
    <property type="term" value="F:nucleic acid binding"/>
    <property type="evidence" value="ECO:0007669"/>
    <property type="project" value="InterPro"/>
</dbReference>
<dbReference type="GO" id="GO:0008270">
    <property type="term" value="F:zinc ion binding"/>
    <property type="evidence" value="ECO:0007669"/>
    <property type="project" value="InterPro"/>
</dbReference>
<dbReference type="RefSeq" id="XP_028153682.1">
    <property type="nucleotide sequence ID" value="XM_028297881.1"/>
</dbReference>
<dbReference type="Gene3D" id="4.10.60.10">
    <property type="entry name" value="Zinc finger, CCHC-type"/>
    <property type="match status" value="1"/>
</dbReference>
<name>A0A6P7H570_DIAVI</name>
<dbReference type="InParanoid" id="A0A6P7H570"/>
<reference evidence="1" key="1">
    <citation type="submission" date="2025-08" db="UniProtKB">
        <authorList>
            <consortium name="RefSeq"/>
        </authorList>
    </citation>
    <scope>IDENTIFICATION</scope>
    <source>
        <tissue evidence="1">Whole insect</tissue>
    </source>
</reference>
<gene>
    <name evidence="1" type="primary">LOC114347142</name>
</gene>
<dbReference type="Gene3D" id="2.40.70.10">
    <property type="entry name" value="Acid Proteases"/>
    <property type="match status" value="1"/>
</dbReference>
<dbReference type="AlphaFoldDB" id="A0A6P7H570"/>